<dbReference type="PANTHER" id="PTHR45036:SF1">
    <property type="entry name" value="METHYLTRANSFERASE LIKE 7A"/>
    <property type="match status" value="1"/>
</dbReference>
<evidence type="ECO:0000313" key="2">
    <source>
        <dbReference type="EMBL" id="TBT94768.1"/>
    </source>
</evidence>
<dbReference type="GO" id="GO:0008757">
    <property type="term" value="F:S-adenosylmethionine-dependent methyltransferase activity"/>
    <property type="evidence" value="ECO:0007669"/>
    <property type="project" value="InterPro"/>
</dbReference>
<keyword evidence="3" id="KW-1185">Reference proteome</keyword>
<evidence type="ECO:0000259" key="1">
    <source>
        <dbReference type="Pfam" id="PF08241"/>
    </source>
</evidence>
<dbReference type="InterPro" id="IPR052356">
    <property type="entry name" value="Thiol_S-MT"/>
</dbReference>
<dbReference type="InterPro" id="IPR013216">
    <property type="entry name" value="Methyltransf_11"/>
</dbReference>
<dbReference type="EMBL" id="SDMR01000010">
    <property type="protein sequence ID" value="TBT94768.1"/>
    <property type="molecule type" value="Genomic_DNA"/>
</dbReference>
<gene>
    <name evidence="2" type="ORF">ET996_09250</name>
</gene>
<dbReference type="OrthoDB" id="65624at2"/>
<evidence type="ECO:0000313" key="3">
    <source>
        <dbReference type="Proteomes" id="UP000291933"/>
    </source>
</evidence>
<proteinExistence type="predicted"/>
<keyword evidence="2" id="KW-0808">Transferase</keyword>
<comment type="caution">
    <text evidence="2">The sequence shown here is derived from an EMBL/GenBank/DDBJ whole genome shotgun (WGS) entry which is preliminary data.</text>
</comment>
<sequence>MTAEDEQRRLWNRAAGAYDRAMQPLERRWLGPERTRLLARARGRTLEAGIGTGVNLPLYPDTVELTGVDSSPAMLAVAGRRASELGRAADLRLGVADSLDEADAALDTVVATLLLCSVPDVARTLGEFARVLRPGGRLLLLDHVESSWAPVRGAQRLADAMTAHTGECWRRRPLLTLAASGFVVEDVRASRGRLVEAVVARRA</sequence>
<name>A0A4Q9KK28_PROTD</name>
<dbReference type="PANTHER" id="PTHR45036">
    <property type="entry name" value="METHYLTRANSFERASE LIKE 7B"/>
    <property type="match status" value="1"/>
</dbReference>
<keyword evidence="2" id="KW-0489">Methyltransferase</keyword>
<accession>A0A4Q9KK28</accession>
<reference evidence="2 3" key="1">
    <citation type="submission" date="2019-01" db="EMBL/GenBank/DDBJ databases">
        <title>Lactibacter flavus gen. nov., sp. nov., a novel bacterium of the family Propionibacteriaceae isolated from raw milk and dairy products.</title>
        <authorList>
            <person name="Huptas C."/>
            <person name="Wenning M."/>
            <person name="Breitenwieser F."/>
            <person name="Doll E."/>
            <person name="Von Neubeck M."/>
            <person name="Busse H.-J."/>
            <person name="Scherer S."/>
        </authorList>
    </citation>
    <scope>NUCLEOTIDE SEQUENCE [LARGE SCALE GENOMIC DNA]</scope>
    <source>
        <strain evidence="3">DSM 22130 / JCM 15804 / WR061</strain>
    </source>
</reference>
<organism evidence="2 3">
    <name type="scientific">Propioniciclava tarda</name>
    <dbReference type="NCBI Taxonomy" id="433330"/>
    <lineage>
        <taxon>Bacteria</taxon>
        <taxon>Bacillati</taxon>
        <taxon>Actinomycetota</taxon>
        <taxon>Actinomycetes</taxon>
        <taxon>Propionibacteriales</taxon>
        <taxon>Propionibacteriaceae</taxon>
        <taxon>Propioniciclava</taxon>
    </lineage>
</organism>
<protein>
    <submittedName>
        <fullName evidence="2">Class I SAM-dependent methyltransferase</fullName>
    </submittedName>
</protein>
<dbReference type="SUPFAM" id="SSF53335">
    <property type="entry name" value="S-adenosyl-L-methionine-dependent methyltransferases"/>
    <property type="match status" value="1"/>
</dbReference>
<feature type="domain" description="Methyltransferase type 11" evidence="1">
    <location>
        <begin position="46"/>
        <end position="139"/>
    </location>
</feature>
<dbReference type="AlphaFoldDB" id="A0A4Q9KK28"/>
<dbReference type="Gene3D" id="3.40.50.150">
    <property type="entry name" value="Vaccinia Virus protein VP39"/>
    <property type="match status" value="1"/>
</dbReference>
<dbReference type="GO" id="GO:0032259">
    <property type="term" value="P:methylation"/>
    <property type="evidence" value="ECO:0007669"/>
    <property type="project" value="UniProtKB-KW"/>
</dbReference>
<dbReference type="Pfam" id="PF08241">
    <property type="entry name" value="Methyltransf_11"/>
    <property type="match status" value="1"/>
</dbReference>
<dbReference type="InterPro" id="IPR029063">
    <property type="entry name" value="SAM-dependent_MTases_sf"/>
</dbReference>
<dbReference type="RefSeq" id="WP_131172273.1">
    <property type="nucleotide sequence ID" value="NZ_FXTL01000010.1"/>
</dbReference>
<dbReference type="Proteomes" id="UP000291933">
    <property type="component" value="Unassembled WGS sequence"/>
</dbReference>